<accession>A0A7X3IGZ3</accession>
<proteinExistence type="predicted"/>
<protein>
    <recommendedName>
        <fullName evidence="3">SLH domain-containing protein</fullName>
    </recommendedName>
</protein>
<dbReference type="Proteomes" id="UP000460318">
    <property type="component" value="Unassembled WGS sequence"/>
</dbReference>
<dbReference type="EMBL" id="WUBI01000001">
    <property type="protein sequence ID" value="MWV43096.1"/>
    <property type="molecule type" value="Genomic_DNA"/>
</dbReference>
<sequence>MTRLKIDADGTDVLQGMTYNVFETGQGRIVKRFITVEGQQEFLIPEYNYSAKNPVYIIVNGVEVVPESIETGKITLTNPLSSGIEVVCIAYGNPAMKRDGCLDTPYEGCSNYHHPYAALKHKDTYFFSLNHAPETCTVLGVKLKRLIVNIKAGDDVTTEIRNALGFQRDKFVIHEGIVYLPYQYNGFPAVIGYNANINGVNKRTVETVIVESTCVRLNDRLFPNVNLRRGEFFGLLYNLLSNLHNRYTDTKLELNPSPQRNIADGASLDSKWYAKQVRTLFDEKFMDGCYVFPLYADDKFEGQECMTRAEAVTYLNRFIEWVTEKYR</sequence>
<dbReference type="AlphaFoldDB" id="A0A7X3IGZ3"/>
<gene>
    <name evidence="1" type="ORF">GRF59_05585</name>
</gene>
<name>A0A7X3IGZ3_9BACL</name>
<reference evidence="1 2" key="1">
    <citation type="submission" date="2019-12" db="EMBL/GenBank/DDBJ databases">
        <title>Paenibacillus sp. nov., an endophytic bacterium isolated from the stem of Dendrobium.</title>
        <authorList>
            <person name="Zhao R."/>
        </authorList>
    </citation>
    <scope>NUCLEOTIDE SEQUENCE [LARGE SCALE GENOMIC DNA]</scope>
    <source>
        <strain evidence="1 2">HJL G12</strain>
    </source>
</reference>
<keyword evidence="2" id="KW-1185">Reference proteome</keyword>
<evidence type="ECO:0000313" key="2">
    <source>
        <dbReference type="Proteomes" id="UP000460318"/>
    </source>
</evidence>
<comment type="caution">
    <text evidence="1">The sequence shown here is derived from an EMBL/GenBank/DDBJ whole genome shotgun (WGS) entry which is preliminary data.</text>
</comment>
<organism evidence="1 2">
    <name type="scientific">Paenibacillus dendrobii</name>
    <dbReference type="NCBI Taxonomy" id="2691084"/>
    <lineage>
        <taxon>Bacteria</taxon>
        <taxon>Bacillati</taxon>
        <taxon>Bacillota</taxon>
        <taxon>Bacilli</taxon>
        <taxon>Bacillales</taxon>
        <taxon>Paenibacillaceae</taxon>
        <taxon>Paenibacillus</taxon>
    </lineage>
</organism>
<evidence type="ECO:0008006" key="3">
    <source>
        <dbReference type="Google" id="ProtNLM"/>
    </source>
</evidence>
<evidence type="ECO:0000313" key="1">
    <source>
        <dbReference type="EMBL" id="MWV43096.1"/>
    </source>
</evidence>